<dbReference type="InterPro" id="IPR051404">
    <property type="entry name" value="TA_system_antitoxin"/>
</dbReference>
<accession>A0A932CLQ8</accession>
<dbReference type="InterPro" id="IPR035069">
    <property type="entry name" value="TTHA1013/TTHA0281-like"/>
</dbReference>
<proteinExistence type="predicted"/>
<evidence type="ECO:0000313" key="2">
    <source>
        <dbReference type="Proteomes" id="UP000769766"/>
    </source>
</evidence>
<dbReference type="InterPro" id="IPR049389">
    <property type="entry name" value="TTHA0281-like"/>
</dbReference>
<dbReference type="Proteomes" id="UP000769766">
    <property type="component" value="Unassembled WGS sequence"/>
</dbReference>
<evidence type="ECO:0000313" key="1">
    <source>
        <dbReference type="EMBL" id="MBI2875326.1"/>
    </source>
</evidence>
<dbReference type="PANTHER" id="PTHR34504:SF4">
    <property type="entry name" value="ANTITOXIN HICB"/>
    <property type="match status" value="1"/>
</dbReference>
<dbReference type="SUPFAM" id="SSF143100">
    <property type="entry name" value="TTHA1013/TTHA0281-like"/>
    <property type="match status" value="1"/>
</dbReference>
<dbReference type="PANTHER" id="PTHR34504">
    <property type="entry name" value="ANTITOXIN HICB"/>
    <property type="match status" value="1"/>
</dbReference>
<reference evidence="1" key="1">
    <citation type="submission" date="2020-07" db="EMBL/GenBank/DDBJ databases">
        <title>Huge and variable diversity of episymbiotic CPR bacteria and DPANN archaea in groundwater ecosystems.</title>
        <authorList>
            <person name="He C.Y."/>
            <person name="Keren R."/>
            <person name="Whittaker M."/>
            <person name="Farag I.F."/>
            <person name="Doudna J."/>
            <person name="Cate J.H.D."/>
            <person name="Banfield J.F."/>
        </authorList>
    </citation>
    <scope>NUCLEOTIDE SEQUENCE</scope>
    <source>
        <strain evidence="1">NC_groundwater_672_Ag_B-0.1um_62_36</strain>
    </source>
</reference>
<organism evidence="1 2">
    <name type="scientific">Tectimicrobiota bacterium</name>
    <dbReference type="NCBI Taxonomy" id="2528274"/>
    <lineage>
        <taxon>Bacteria</taxon>
        <taxon>Pseudomonadati</taxon>
        <taxon>Nitrospinota/Tectimicrobiota group</taxon>
        <taxon>Candidatus Tectimicrobiota</taxon>
    </lineage>
</organism>
<sequence length="93" mass="10501">MLAHFTAIYEKGEKYYIGYCPEVPGANGQGETIEECRESLKEAIKLILQARLEDVYQSPVNGSVEAVPRHVEIDNRLVEKICKRLEIPVPGEQ</sequence>
<dbReference type="Pfam" id="PF21748">
    <property type="entry name" value="UPF0150"/>
    <property type="match status" value="1"/>
</dbReference>
<dbReference type="AlphaFoldDB" id="A0A932CLQ8"/>
<gene>
    <name evidence="1" type="ORF">HYY20_00405</name>
</gene>
<comment type="caution">
    <text evidence="1">The sequence shown here is derived from an EMBL/GenBank/DDBJ whole genome shotgun (WGS) entry which is preliminary data.</text>
</comment>
<protein>
    <submittedName>
        <fullName evidence="1">Type II toxin-antitoxin system HicB family antitoxin</fullName>
    </submittedName>
</protein>
<dbReference type="EMBL" id="JACPRF010000014">
    <property type="protein sequence ID" value="MBI2875326.1"/>
    <property type="molecule type" value="Genomic_DNA"/>
</dbReference>
<dbReference type="Gene3D" id="3.30.160.250">
    <property type="match status" value="1"/>
</dbReference>
<name>A0A932CLQ8_UNCTE</name>